<dbReference type="Gramene" id="MELO3C033308.2.1">
    <property type="protein sequence ID" value="MELO3C033308.2.1"/>
    <property type="gene ID" value="MELO3C033308.2"/>
</dbReference>
<sequence>MKNVGANSDFHLVLFDEENRAVGFHSKSGGLWFFLNKLKRSCARDSGSGSVLRMIYEIFINYMTEILSLRLEITVCTLVEIDFPVSLGLLVKLVNFEVHFILASSSHESFKQSRQIQVQNNVVRRLHAIFRSKVAGSPGGGVTKLLFGYWYLNISFLICCSFSFSTIAFMVGFPLPMHSCCKLCC</sequence>
<reference evidence="2" key="1">
    <citation type="submission" date="2023-03" db="UniProtKB">
        <authorList>
            <consortium name="EnsemblPlants"/>
        </authorList>
    </citation>
    <scope>IDENTIFICATION</scope>
</reference>
<feature type="transmembrane region" description="Helical" evidence="1">
    <location>
        <begin position="150"/>
        <end position="175"/>
    </location>
</feature>
<accession>A0A9I9EG76</accession>
<dbReference type="AlphaFoldDB" id="A0A9I9EG76"/>
<protein>
    <submittedName>
        <fullName evidence="2">Uncharacterized protein</fullName>
    </submittedName>
</protein>
<proteinExistence type="predicted"/>
<name>A0A9I9EG76_CUCME</name>
<keyword evidence="1" id="KW-1133">Transmembrane helix</keyword>
<evidence type="ECO:0000256" key="1">
    <source>
        <dbReference type="SAM" id="Phobius"/>
    </source>
</evidence>
<dbReference type="EnsemblPlants" id="MELO3C033308.2.1">
    <property type="protein sequence ID" value="MELO3C033308.2.1"/>
    <property type="gene ID" value="MELO3C033308.2"/>
</dbReference>
<keyword evidence="1" id="KW-0812">Transmembrane</keyword>
<keyword evidence="1" id="KW-0472">Membrane</keyword>
<evidence type="ECO:0000313" key="2">
    <source>
        <dbReference type="EnsemblPlants" id="MELO3C033308.2.1"/>
    </source>
</evidence>
<organism evidence="2">
    <name type="scientific">Cucumis melo</name>
    <name type="common">Muskmelon</name>
    <dbReference type="NCBI Taxonomy" id="3656"/>
    <lineage>
        <taxon>Eukaryota</taxon>
        <taxon>Viridiplantae</taxon>
        <taxon>Streptophyta</taxon>
        <taxon>Embryophyta</taxon>
        <taxon>Tracheophyta</taxon>
        <taxon>Spermatophyta</taxon>
        <taxon>Magnoliopsida</taxon>
        <taxon>eudicotyledons</taxon>
        <taxon>Gunneridae</taxon>
        <taxon>Pentapetalae</taxon>
        <taxon>rosids</taxon>
        <taxon>fabids</taxon>
        <taxon>Cucurbitales</taxon>
        <taxon>Cucurbitaceae</taxon>
        <taxon>Benincaseae</taxon>
        <taxon>Cucumis</taxon>
    </lineage>
</organism>